<proteinExistence type="predicted"/>
<protein>
    <submittedName>
        <fullName evidence="1">Uncharacterized protein</fullName>
    </submittedName>
</protein>
<gene>
    <name evidence="1" type="ORF">Agub_g8809</name>
</gene>
<sequence length="102" mass="11794">MLRWKQLKTYMSWQGWTVADLVGVLGELRTHQYPLAHGSKEQQESATPVMVEEWLNKYYGPDDSMHNLIKLTSKLTLPGKPLCKSPHSREIIENELKKTSIK</sequence>
<accession>A0AAD3HNE0</accession>
<dbReference type="AlphaFoldDB" id="A0AAD3HNE0"/>
<comment type="caution">
    <text evidence="1">The sequence shown here is derived from an EMBL/GenBank/DDBJ whole genome shotgun (WGS) entry which is preliminary data.</text>
</comment>
<name>A0AAD3HNE0_9CHLO</name>
<reference evidence="1 2" key="1">
    <citation type="journal article" date="2021" name="Sci. Rep.">
        <title>Genome sequencing of the multicellular alga Astrephomene provides insights into convergent evolution of germ-soma differentiation.</title>
        <authorList>
            <person name="Yamashita S."/>
            <person name="Yamamoto K."/>
            <person name="Matsuzaki R."/>
            <person name="Suzuki S."/>
            <person name="Yamaguchi H."/>
            <person name="Hirooka S."/>
            <person name="Minakuchi Y."/>
            <person name="Miyagishima S."/>
            <person name="Kawachi M."/>
            <person name="Toyoda A."/>
            <person name="Nozaki H."/>
        </authorList>
    </citation>
    <scope>NUCLEOTIDE SEQUENCE [LARGE SCALE GENOMIC DNA]</scope>
    <source>
        <strain evidence="1 2">NIES-4017</strain>
    </source>
</reference>
<dbReference type="EMBL" id="BMAR01000017">
    <property type="protein sequence ID" value="GFR47122.1"/>
    <property type="molecule type" value="Genomic_DNA"/>
</dbReference>
<organism evidence="1 2">
    <name type="scientific">Astrephomene gubernaculifera</name>
    <dbReference type="NCBI Taxonomy" id="47775"/>
    <lineage>
        <taxon>Eukaryota</taxon>
        <taxon>Viridiplantae</taxon>
        <taxon>Chlorophyta</taxon>
        <taxon>core chlorophytes</taxon>
        <taxon>Chlorophyceae</taxon>
        <taxon>CS clade</taxon>
        <taxon>Chlamydomonadales</taxon>
        <taxon>Astrephomenaceae</taxon>
        <taxon>Astrephomene</taxon>
    </lineage>
</organism>
<keyword evidence="2" id="KW-1185">Reference proteome</keyword>
<evidence type="ECO:0000313" key="1">
    <source>
        <dbReference type="EMBL" id="GFR47122.1"/>
    </source>
</evidence>
<evidence type="ECO:0000313" key="2">
    <source>
        <dbReference type="Proteomes" id="UP001054857"/>
    </source>
</evidence>
<dbReference type="Proteomes" id="UP001054857">
    <property type="component" value="Unassembled WGS sequence"/>
</dbReference>